<feature type="transmembrane region" description="Helical" evidence="8">
    <location>
        <begin position="453"/>
        <end position="472"/>
    </location>
</feature>
<dbReference type="Pfam" id="PF00361">
    <property type="entry name" value="Proton_antipo_M"/>
    <property type="match status" value="1"/>
</dbReference>
<gene>
    <name evidence="10" type="ORF">DZC52_06875</name>
</gene>
<dbReference type="AlphaFoldDB" id="A0A3E1K9D1"/>
<evidence type="ECO:0000256" key="4">
    <source>
        <dbReference type="ARBA" id="ARBA00022989"/>
    </source>
</evidence>
<feature type="transmembrane region" description="Helical" evidence="8">
    <location>
        <begin position="79"/>
        <end position="99"/>
    </location>
</feature>
<feature type="transmembrane region" description="Helical" evidence="8">
    <location>
        <begin position="411"/>
        <end position="433"/>
    </location>
</feature>
<dbReference type="PANTHER" id="PTHR42682">
    <property type="entry name" value="HYDROGENASE-4 COMPONENT F"/>
    <property type="match status" value="1"/>
</dbReference>
<keyword evidence="3 7" id="KW-0812">Transmembrane</keyword>
<dbReference type="OrthoDB" id="9768329at2"/>
<sequence>MSPAMLIVALIVTPLLGALAVGLLGRWPNLRETATLVTAATLFGLATQLIGPVVNRYDVALEVIEILPGLAITFRLEPLGLIFALLASLLWFVTSVYAIGYMRGAKEPRHTSFYVFFAIAISGAMGVATAGNLLTLFIFYEVLTISTWPLVTHKQNDAARAGGRTYLGILLFTSIGLLLPAIIWTWMAAGTTDFTPGGILFGTLGPTEAAILLTLFVLGIGKAAVMPMHRWLPAAMVAPTPVSALLHAVAVVKAGVFTITKVVIYIFGLDFLANVPLEQWLVYLAGFTVVAASIIALKQVELKRMLAYSTISQLSYIVLAALVLAPFAEIGAAVHIVAHAFGKITLFFCAGAIYVASKKTRLDEIRGIGRRMPWTMVAFTIGAVSMIGVPPTAGFVSKWYIIAGAFQVDNYFTLVVLMLSTGLNAAYFLPIVFRAFFRDEDVPPKVEHGEAPWPMVAALTFTAALVILFFAFNGPIVDIESRILEVGQ</sequence>
<evidence type="ECO:0000259" key="9">
    <source>
        <dbReference type="Pfam" id="PF00361"/>
    </source>
</evidence>
<evidence type="ECO:0000256" key="5">
    <source>
        <dbReference type="ARBA" id="ARBA00023002"/>
    </source>
</evidence>
<evidence type="ECO:0000256" key="8">
    <source>
        <dbReference type="SAM" id="Phobius"/>
    </source>
</evidence>
<keyword evidence="4 8" id="KW-1133">Transmembrane helix</keyword>
<evidence type="ECO:0000313" key="11">
    <source>
        <dbReference type="Proteomes" id="UP000260351"/>
    </source>
</evidence>
<feature type="domain" description="NADH:quinone oxidoreductase/Mrp antiporter transmembrane" evidence="9">
    <location>
        <begin position="130"/>
        <end position="421"/>
    </location>
</feature>
<feature type="transmembrane region" description="Helical" evidence="8">
    <location>
        <begin position="333"/>
        <end position="356"/>
    </location>
</feature>
<dbReference type="PRINTS" id="PR01434">
    <property type="entry name" value="NADHDHGNASE5"/>
</dbReference>
<evidence type="ECO:0000313" key="10">
    <source>
        <dbReference type="EMBL" id="RFF30762.1"/>
    </source>
</evidence>
<evidence type="ECO:0000256" key="3">
    <source>
        <dbReference type="ARBA" id="ARBA00022692"/>
    </source>
</evidence>
<dbReference type="InterPro" id="IPR001750">
    <property type="entry name" value="ND/Mrp_TM"/>
</dbReference>
<dbReference type="RefSeq" id="WP_116650391.1">
    <property type="nucleotide sequence ID" value="NZ_QUZK01000032.1"/>
</dbReference>
<comment type="subcellular location">
    <subcellularLocation>
        <location evidence="1">Cell membrane</location>
        <topology evidence="1">Multi-pass membrane protein</topology>
    </subcellularLocation>
    <subcellularLocation>
        <location evidence="7">Membrane</location>
        <topology evidence="7">Multi-pass membrane protein</topology>
    </subcellularLocation>
</comment>
<organism evidence="10 11">
    <name type="scientific">Wenzhouxiangella sediminis</name>
    <dbReference type="NCBI Taxonomy" id="1792836"/>
    <lineage>
        <taxon>Bacteria</taxon>
        <taxon>Pseudomonadati</taxon>
        <taxon>Pseudomonadota</taxon>
        <taxon>Gammaproteobacteria</taxon>
        <taxon>Chromatiales</taxon>
        <taxon>Wenzhouxiangellaceae</taxon>
        <taxon>Wenzhouxiangella</taxon>
    </lineage>
</organism>
<feature type="transmembrane region" description="Helical" evidence="8">
    <location>
        <begin position="377"/>
        <end position="399"/>
    </location>
</feature>
<dbReference type="InterPro" id="IPR052175">
    <property type="entry name" value="ComplexI-like_HydComp"/>
</dbReference>
<dbReference type="GO" id="GO:0005886">
    <property type="term" value="C:plasma membrane"/>
    <property type="evidence" value="ECO:0007669"/>
    <property type="project" value="UniProtKB-SubCell"/>
</dbReference>
<feature type="transmembrane region" description="Helical" evidence="8">
    <location>
        <begin position="306"/>
        <end position="327"/>
    </location>
</feature>
<evidence type="ECO:0000256" key="6">
    <source>
        <dbReference type="ARBA" id="ARBA00023136"/>
    </source>
</evidence>
<evidence type="ECO:0000256" key="2">
    <source>
        <dbReference type="ARBA" id="ARBA00022475"/>
    </source>
</evidence>
<feature type="transmembrane region" description="Helical" evidence="8">
    <location>
        <begin position="199"/>
        <end position="221"/>
    </location>
</feature>
<keyword evidence="5" id="KW-0560">Oxidoreductase</keyword>
<feature type="transmembrane region" description="Helical" evidence="8">
    <location>
        <begin position="134"/>
        <end position="153"/>
    </location>
</feature>
<comment type="caution">
    <text evidence="10">The sequence shown here is derived from an EMBL/GenBank/DDBJ whole genome shotgun (WGS) entry which is preliminary data.</text>
</comment>
<dbReference type="EMBL" id="QUZK01000032">
    <property type="protein sequence ID" value="RFF30762.1"/>
    <property type="molecule type" value="Genomic_DNA"/>
</dbReference>
<feature type="transmembrane region" description="Helical" evidence="8">
    <location>
        <begin position="165"/>
        <end position="187"/>
    </location>
</feature>
<dbReference type="Proteomes" id="UP000260351">
    <property type="component" value="Unassembled WGS sequence"/>
</dbReference>
<dbReference type="GO" id="GO:0016491">
    <property type="term" value="F:oxidoreductase activity"/>
    <property type="evidence" value="ECO:0007669"/>
    <property type="project" value="UniProtKB-KW"/>
</dbReference>
<keyword evidence="6 8" id="KW-0472">Membrane</keyword>
<evidence type="ECO:0000256" key="1">
    <source>
        <dbReference type="ARBA" id="ARBA00004651"/>
    </source>
</evidence>
<feature type="transmembrane region" description="Helical" evidence="8">
    <location>
        <begin position="280"/>
        <end position="297"/>
    </location>
</feature>
<feature type="transmembrane region" description="Helical" evidence="8">
    <location>
        <begin position="242"/>
        <end position="268"/>
    </location>
</feature>
<reference evidence="10 11" key="1">
    <citation type="submission" date="2018-08" db="EMBL/GenBank/DDBJ databases">
        <title>Wenzhouxiangella salilacus sp. nov., a novel bacterium isolated from a saline lake in Xinjiang Province, China.</title>
        <authorList>
            <person name="Han S."/>
        </authorList>
    </citation>
    <scope>NUCLEOTIDE SEQUENCE [LARGE SCALE GENOMIC DNA]</scope>
    <source>
        <strain evidence="10 11">XDB06</strain>
    </source>
</reference>
<keyword evidence="11" id="KW-1185">Reference proteome</keyword>
<evidence type="ECO:0000256" key="7">
    <source>
        <dbReference type="RuleBase" id="RU000320"/>
    </source>
</evidence>
<dbReference type="PANTHER" id="PTHR42682:SF4">
    <property type="entry name" value="NADH-UBIQUINONE_PLASTOQUINONE"/>
    <property type="match status" value="1"/>
</dbReference>
<keyword evidence="2" id="KW-1003">Cell membrane</keyword>
<accession>A0A3E1K9D1</accession>
<proteinExistence type="predicted"/>
<protein>
    <submittedName>
        <fullName evidence="10">Monovalent cation/H+ antiporter subunit D family protein</fullName>
    </submittedName>
</protein>
<feature type="transmembrane region" description="Helical" evidence="8">
    <location>
        <begin position="111"/>
        <end position="128"/>
    </location>
</feature>
<name>A0A3E1K9D1_9GAMM</name>